<dbReference type="InterPro" id="IPR000609">
    <property type="entry name" value="7TM_GPCR_serpentine_rcpt_Srg"/>
</dbReference>
<feature type="transmembrane region" description="Helical" evidence="6">
    <location>
        <begin position="112"/>
        <end position="132"/>
    </location>
</feature>
<feature type="transmembrane region" description="Helical" evidence="6">
    <location>
        <begin position="66"/>
        <end position="91"/>
    </location>
</feature>
<evidence type="ECO:0000313" key="8">
    <source>
        <dbReference type="WBParaSite" id="PDA_v2.g30203.t1"/>
    </source>
</evidence>
<evidence type="ECO:0000256" key="2">
    <source>
        <dbReference type="ARBA" id="ARBA00005692"/>
    </source>
</evidence>
<keyword evidence="5 6" id="KW-0472">Membrane</keyword>
<evidence type="ECO:0000256" key="4">
    <source>
        <dbReference type="ARBA" id="ARBA00022989"/>
    </source>
</evidence>
<dbReference type="WBParaSite" id="PDA_v2.g30203.t1">
    <property type="protein sequence ID" value="PDA_v2.g30203.t1"/>
    <property type="gene ID" value="PDA_v2.g30203"/>
</dbReference>
<dbReference type="SUPFAM" id="SSF81321">
    <property type="entry name" value="Family A G protein-coupled receptor-like"/>
    <property type="match status" value="1"/>
</dbReference>
<evidence type="ECO:0000256" key="1">
    <source>
        <dbReference type="ARBA" id="ARBA00004141"/>
    </source>
</evidence>
<dbReference type="PANTHER" id="PTHR31552">
    <property type="entry name" value="SERPENTINE RECEPTOR CLASS GAMMA"/>
    <property type="match status" value="1"/>
</dbReference>
<comment type="caution">
    <text evidence="6">Lacks conserved residue(s) required for the propagation of feature annotation.</text>
</comment>
<comment type="similarity">
    <text evidence="2 6">Belongs to the nematode receptor-like protein srg family.</text>
</comment>
<organism evidence="7 8">
    <name type="scientific">Panagrolaimus davidi</name>
    <dbReference type="NCBI Taxonomy" id="227884"/>
    <lineage>
        <taxon>Eukaryota</taxon>
        <taxon>Metazoa</taxon>
        <taxon>Ecdysozoa</taxon>
        <taxon>Nematoda</taxon>
        <taxon>Chromadorea</taxon>
        <taxon>Rhabditida</taxon>
        <taxon>Tylenchina</taxon>
        <taxon>Panagrolaimomorpha</taxon>
        <taxon>Panagrolaimoidea</taxon>
        <taxon>Panagrolaimidae</taxon>
        <taxon>Panagrolaimus</taxon>
    </lineage>
</organism>
<evidence type="ECO:0000313" key="7">
    <source>
        <dbReference type="Proteomes" id="UP000887578"/>
    </source>
</evidence>
<evidence type="ECO:0000256" key="3">
    <source>
        <dbReference type="ARBA" id="ARBA00022692"/>
    </source>
</evidence>
<dbReference type="PANTHER" id="PTHR31552:SF8">
    <property type="entry name" value="SERPENTINE RECEPTOR CLASS GAMMA"/>
    <property type="match status" value="1"/>
</dbReference>
<comment type="subcellular location">
    <subcellularLocation>
        <location evidence="1">Membrane</location>
        <topology evidence="1">Multi-pass membrane protein</topology>
    </subcellularLocation>
</comment>
<sequence length="204" mass="23684">MKSPISLGHPIWEKCLWPITAFSFAFPILTSFHILLGQPQIIPFYLTPDNSIYAIDVTNIIKISNALINAIHTTFVSFLSLIFNILTFIYLMLIRKNCKENGRKKYKAEKNLFIISAMDFGIDLISGLHQIFAYSYVVRNLHNDPFFDQLYLFYPWTYDIVNLSRPILLITVCQQMRQAFITAFWCSTKSKKTKDSTLTFVTIM</sequence>
<dbReference type="Gene3D" id="1.20.1070.10">
    <property type="entry name" value="Rhodopsin 7-helix transmembrane proteins"/>
    <property type="match status" value="1"/>
</dbReference>
<feature type="transmembrane region" description="Helical" evidence="6">
    <location>
        <begin position="152"/>
        <end position="172"/>
    </location>
</feature>
<evidence type="ECO:0000256" key="5">
    <source>
        <dbReference type="ARBA" id="ARBA00023136"/>
    </source>
</evidence>
<dbReference type="AlphaFoldDB" id="A0A914QFN1"/>
<keyword evidence="4 6" id="KW-1133">Transmembrane helix</keyword>
<name>A0A914QFN1_9BILA</name>
<evidence type="ECO:0000256" key="6">
    <source>
        <dbReference type="RuleBase" id="RU280813"/>
    </source>
</evidence>
<keyword evidence="7" id="KW-1185">Reference proteome</keyword>
<dbReference type="GO" id="GO:0007606">
    <property type="term" value="P:sensory perception of chemical stimulus"/>
    <property type="evidence" value="ECO:0007669"/>
    <property type="project" value="UniProtKB-UniRule"/>
</dbReference>
<protein>
    <recommendedName>
        <fullName evidence="6">Serpentine receptor class gamma</fullName>
    </recommendedName>
</protein>
<dbReference type="GO" id="GO:0004888">
    <property type="term" value="F:transmembrane signaling receptor activity"/>
    <property type="evidence" value="ECO:0007669"/>
    <property type="project" value="InterPro"/>
</dbReference>
<dbReference type="Pfam" id="PF02118">
    <property type="entry name" value="Srg"/>
    <property type="match status" value="1"/>
</dbReference>
<proteinExistence type="inferred from homology"/>
<accession>A0A914QFN1</accession>
<feature type="transmembrane region" description="Helical" evidence="6">
    <location>
        <begin position="21"/>
        <end position="46"/>
    </location>
</feature>
<dbReference type="Proteomes" id="UP000887578">
    <property type="component" value="Unplaced"/>
</dbReference>
<dbReference type="GO" id="GO:0016020">
    <property type="term" value="C:membrane"/>
    <property type="evidence" value="ECO:0007669"/>
    <property type="project" value="UniProtKB-SubCell"/>
</dbReference>
<keyword evidence="3 6" id="KW-0812">Transmembrane</keyword>
<reference evidence="8" key="1">
    <citation type="submission" date="2022-11" db="UniProtKB">
        <authorList>
            <consortium name="WormBaseParasite"/>
        </authorList>
    </citation>
    <scope>IDENTIFICATION</scope>
</reference>